<gene>
    <name evidence="1" type="ORF">RhiirA4_461022</name>
</gene>
<dbReference type="Gene3D" id="3.30.420.10">
    <property type="entry name" value="Ribonuclease H-like superfamily/Ribonuclease H"/>
    <property type="match status" value="1"/>
</dbReference>
<organism evidence="1 2">
    <name type="scientific">Rhizophagus irregularis</name>
    <dbReference type="NCBI Taxonomy" id="588596"/>
    <lineage>
        <taxon>Eukaryota</taxon>
        <taxon>Fungi</taxon>
        <taxon>Fungi incertae sedis</taxon>
        <taxon>Mucoromycota</taxon>
        <taxon>Glomeromycotina</taxon>
        <taxon>Glomeromycetes</taxon>
        <taxon>Glomerales</taxon>
        <taxon>Glomeraceae</taxon>
        <taxon>Rhizophagus</taxon>
    </lineage>
</organism>
<accession>A0A2I1GHU6</accession>
<dbReference type="GO" id="GO:0003676">
    <property type="term" value="F:nucleic acid binding"/>
    <property type="evidence" value="ECO:0007669"/>
    <property type="project" value="InterPro"/>
</dbReference>
<protein>
    <recommendedName>
        <fullName evidence="3">Tc1-like transposase DDE domain-containing protein</fullName>
    </recommendedName>
</protein>
<evidence type="ECO:0000313" key="1">
    <source>
        <dbReference type="EMBL" id="PKY46202.1"/>
    </source>
</evidence>
<sequence length="105" mass="12043">MGNKALKEKLEAGWLFLIKLLSDVSRQSWYSTSTKTYSQPPMFRSSSAKGPIGLVLLQDNDPKQKAKETMDLFAQKCPKLLDWPFNPDLNLIENLWSILEKEVNK</sequence>
<proteinExistence type="predicted"/>
<dbReference type="VEuPathDB" id="FungiDB:FUN_011425"/>
<dbReference type="AlphaFoldDB" id="A0A2I1GHU6"/>
<evidence type="ECO:0000313" key="2">
    <source>
        <dbReference type="Proteomes" id="UP000234323"/>
    </source>
</evidence>
<dbReference type="Proteomes" id="UP000234323">
    <property type="component" value="Unassembled WGS sequence"/>
</dbReference>
<reference evidence="1 2" key="1">
    <citation type="submission" date="2015-10" db="EMBL/GenBank/DDBJ databases">
        <title>Genome analyses suggest a sexual origin of heterokaryosis in a supposedly ancient asexual fungus.</title>
        <authorList>
            <person name="Ropars J."/>
            <person name="Sedzielewska K."/>
            <person name="Noel J."/>
            <person name="Charron P."/>
            <person name="Farinelli L."/>
            <person name="Marton T."/>
            <person name="Kruger M."/>
            <person name="Pelin A."/>
            <person name="Brachmann A."/>
            <person name="Corradi N."/>
        </authorList>
    </citation>
    <scope>NUCLEOTIDE SEQUENCE [LARGE SCALE GENOMIC DNA]</scope>
    <source>
        <strain evidence="1 2">A4</strain>
    </source>
</reference>
<comment type="caution">
    <text evidence="1">The sequence shown here is derived from an EMBL/GenBank/DDBJ whole genome shotgun (WGS) entry which is preliminary data.</text>
</comment>
<keyword evidence="2" id="KW-1185">Reference proteome</keyword>
<dbReference type="InterPro" id="IPR036397">
    <property type="entry name" value="RNaseH_sf"/>
</dbReference>
<dbReference type="EMBL" id="LLXI01000439">
    <property type="protein sequence ID" value="PKY46202.1"/>
    <property type="molecule type" value="Genomic_DNA"/>
</dbReference>
<name>A0A2I1GHU6_9GLOM</name>
<evidence type="ECO:0008006" key="3">
    <source>
        <dbReference type="Google" id="ProtNLM"/>
    </source>
</evidence>